<dbReference type="AlphaFoldDB" id="A0A9X0A306"/>
<dbReference type="SUPFAM" id="SSF50965">
    <property type="entry name" value="Galactose oxidase, central domain"/>
    <property type="match status" value="1"/>
</dbReference>
<protein>
    <recommendedName>
        <fullName evidence="4">EGF-like domain-containing protein</fullName>
    </recommendedName>
</protein>
<dbReference type="GO" id="GO:0005794">
    <property type="term" value="C:Golgi apparatus"/>
    <property type="evidence" value="ECO:0007669"/>
    <property type="project" value="TreeGrafter"/>
</dbReference>
<dbReference type="InterPro" id="IPR051568">
    <property type="entry name" value="LZTR1/Attractin"/>
</dbReference>
<keyword evidence="1" id="KW-0880">Kelch repeat</keyword>
<dbReference type="Pfam" id="PF24981">
    <property type="entry name" value="Beta-prop_ATRN-LZTR1"/>
    <property type="match status" value="1"/>
</dbReference>
<gene>
    <name evidence="5" type="ORF">OS493_012111</name>
</gene>
<sequence>MCEIKTQFSTNFQCGVLVQTLFKCTKNLDCISGSCNNGFCLCNPNWWGDLCQFCRERRRESDSKIKPVITEGKQKSLPSKCAWLIETDEPRNNRSVILNINEFSGPNCGDRRLNIYDGSSVQSPVLAVVGDIITAGTRTKAKPLLQLRANSGSAFIVLTGKEEKSNSGDCWFNITYSFEEKCSVKCGKHGLCSKQSGQTCECDAGWTSSNCSIPTCRVQCDDNSCDAKTRTCNCTNGYTGESCKISDKRSFWSSPIANNQDILDGVASQAIVVIGNYLWLYGGLSLSKDPLDTLARYNIKENMWEVIQGSSEKHQGPSARYGHSLVAVNNCLILFGGTCKKGVVSNETWTFNITSRQWTMLINPFKQPVGVTGHTATVVGNEMIVLFGYSPTEGVTNLIQVFELVNKVWRTVESTSSNIRPTYGHSSALHTDTGRIYVHGGYRMLNSTCYKTSSDTFYYQPKSRKWHFQQSSGVPRFLHSAVLVGNTMIVFGGRGDSGLLSPKLMVFDIEKNKWKIPTDPVVPKTASRYGHSALAVNSIMYAFWWVSRTYA</sequence>
<evidence type="ECO:0000256" key="3">
    <source>
        <dbReference type="PROSITE-ProRule" id="PRU00076"/>
    </source>
</evidence>
<evidence type="ECO:0000256" key="1">
    <source>
        <dbReference type="ARBA" id="ARBA00022441"/>
    </source>
</evidence>
<feature type="disulfide bond" evidence="3">
    <location>
        <begin position="202"/>
        <end position="211"/>
    </location>
</feature>
<dbReference type="OrthoDB" id="9998912at2759"/>
<dbReference type="PROSITE" id="PS01186">
    <property type="entry name" value="EGF_2"/>
    <property type="match status" value="1"/>
</dbReference>
<comment type="caution">
    <text evidence="5">The sequence shown here is derived from an EMBL/GenBank/DDBJ whole genome shotgun (WGS) entry which is preliminary data.</text>
</comment>
<evidence type="ECO:0000256" key="2">
    <source>
        <dbReference type="ARBA" id="ARBA00022737"/>
    </source>
</evidence>
<dbReference type="InterPro" id="IPR000742">
    <property type="entry name" value="EGF"/>
</dbReference>
<feature type="disulfide bond" evidence="3">
    <location>
        <begin position="182"/>
        <end position="192"/>
    </location>
</feature>
<name>A0A9X0A306_9CNID</name>
<dbReference type="PANTHER" id="PTHR46376:SF2">
    <property type="entry name" value="DISTRACTED, ISOFORM B"/>
    <property type="match status" value="1"/>
</dbReference>
<keyword evidence="2" id="KW-0677">Repeat</keyword>
<dbReference type="InterPro" id="IPR015915">
    <property type="entry name" value="Kelch-typ_b-propeller"/>
</dbReference>
<dbReference type="Gene3D" id="2.10.25.10">
    <property type="entry name" value="Laminin"/>
    <property type="match status" value="1"/>
</dbReference>
<comment type="caution">
    <text evidence="3">Lacks conserved residue(s) required for the propagation of feature annotation.</text>
</comment>
<evidence type="ECO:0000259" key="4">
    <source>
        <dbReference type="PROSITE" id="PS50026"/>
    </source>
</evidence>
<dbReference type="PANTHER" id="PTHR46376">
    <property type="entry name" value="LEUCINE-ZIPPER-LIKE TRANSCRIPTIONAL REGULATOR 1"/>
    <property type="match status" value="1"/>
</dbReference>
<dbReference type="PROSITE" id="PS50026">
    <property type="entry name" value="EGF_3"/>
    <property type="match status" value="1"/>
</dbReference>
<dbReference type="SMART" id="SM00181">
    <property type="entry name" value="EGF"/>
    <property type="match status" value="3"/>
</dbReference>
<dbReference type="InterPro" id="IPR056737">
    <property type="entry name" value="Beta-prop_ATRN-MKLN-like"/>
</dbReference>
<feature type="domain" description="EGF-like" evidence="4">
    <location>
        <begin position="178"/>
        <end position="212"/>
    </location>
</feature>
<keyword evidence="3" id="KW-1015">Disulfide bond</keyword>
<dbReference type="SUPFAM" id="SSF117281">
    <property type="entry name" value="Kelch motif"/>
    <property type="match status" value="1"/>
</dbReference>
<evidence type="ECO:0000313" key="5">
    <source>
        <dbReference type="EMBL" id="KAJ7392447.1"/>
    </source>
</evidence>
<dbReference type="Proteomes" id="UP001163046">
    <property type="component" value="Unassembled WGS sequence"/>
</dbReference>
<reference evidence="5" key="1">
    <citation type="submission" date="2023-01" db="EMBL/GenBank/DDBJ databases">
        <title>Genome assembly of the deep-sea coral Lophelia pertusa.</title>
        <authorList>
            <person name="Herrera S."/>
            <person name="Cordes E."/>
        </authorList>
    </citation>
    <scope>NUCLEOTIDE SEQUENCE</scope>
    <source>
        <strain evidence="5">USNM1676648</strain>
        <tissue evidence="5">Polyp</tissue>
    </source>
</reference>
<dbReference type="EMBL" id="MU825401">
    <property type="protein sequence ID" value="KAJ7392447.1"/>
    <property type="molecule type" value="Genomic_DNA"/>
</dbReference>
<keyword evidence="6" id="KW-1185">Reference proteome</keyword>
<organism evidence="5 6">
    <name type="scientific">Desmophyllum pertusum</name>
    <dbReference type="NCBI Taxonomy" id="174260"/>
    <lineage>
        <taxon>Eukaryota</taxon>
        <taxon>Metazoa</taxon>
        <taxon>Cnidaria</taxon>
        <taxon>Anthozoa</taxon>
        <taxon>Hexacorallia</taxon>
        <taxon>Scleractinia</taxon>
        <taxon>Caryophylliina</taxon>
        <taxon>Caryophylliidae</taxon>
        <taxon>Desmophyllum</taxon>
    </lineage>
</organism>
<proteinExistence type="predicted"/>
<dbReference type="Gene3D" id="2.120.10.80">
    <property type="entry name" value="Kelch-type beta propeller"/>
    <property type="match status" value="2"/>
</dbReference>
<keyword evidence="3" id="KW-0245">EGF-like domain</keyword>
<dbReference type="InterPro" id="IPR011043">
    <property type="entry name" value="Gal_Oxase/kelch_b-propeller"/>
</dbReference>
<evidence type="ECO:0000313" key="6">
    <source>
        <dbReference type="Proteomes" id="UP001163046"/>
    </source>
</evidence>
<accession>A0A9X0A306</accession>